<name>A0ABQ2GTX7_9PSED</name>
<protein>
    <submittedName>
        <fullName evidence="1">Nitrate reductase</fullName>
    </submittedName>
</protein>
<keyword evidence="2" id="KW-1185">Reference proteome</keyword>
<dbReference type="PANTHER" id="PTHR39166">
    <property type="entry name" value="BLL1166 PROTEIN"/>
    <property type="match status" value="1"/>
</dbReference>
<reference evidence="2" key="1">
    <citation type="journal article" date="2019" name="Int. J. Syst. Evol. Microbiol.">
        <title>The Global Catalogue of Microorganisms (GCM) 10K type strain sequencing project: providing services to taxonomists for standard genome sequencing and annotation.</title>
        <authorList>
            <consortium name="The Broad Institute Genomics Platform"/>
            <consortium name="The Broad Institute Genome Sequencing Center for Infectious Disease"/>
            <person name="Wu L."/>
            <person name="Ma J."/>
        </authorList>
    </citation>
    <scope>NUCLEOTIDE SEQUENCE [LARGE SCALE GENOMIC DNA]</scope>
    <source>
        <strain evidence="2">JCM 13501</strain>
    </source>
</reference>
<dbReference type="EMBL" id="BMNW01000004">
    <property type="protein sequence ID" value="GGM11900.1"/>
    <property type="molecule type" value="Genomic_DNA"/>
</dbReference>
<proteinExistence type="predicted"/>
<comment type="caution">
    <text evidence="1">The sequence shown here is derived from an EMBL/GenBank/DDBJ whole genome shotgun (WGS) entry which is preliminary data.</text>
</comment>
<evidence type="ECO:0000313" key="2">
    <source>
        <dbReference type="Proteomes" id="UP000616499"/>
    </source>
</evidence>
<dbReference type="Proteomes" id="UP000616499">
    <property type="component" value="Unassembled WGS sequence"/>
</dbReference>
<dbReference type="PANTHER" id="PTHR39166:SF1">
    <property type="entry name" value="BLL1166 PROTEIN"/>
    <property type="match status" value="1"/>
</dbReference>
<dbReference type="InterPro" id="IPR009267">
    <property type="entry name" value="NTP_transf_6"/>
</dbReference>
<organism evidence="1 2">
    <name type="scientific">Pseudomonas asuensis</name>
    <dbReference type="NCBI Taxonomy" id="1825787"/>
    <lineage>
        <taxon>Bacteria</taxon>
        <taxon>Pseudomonadati</taxon>
        <taxon>Pseudomonadota</taxon>
        <taxon>Gammaproteobacteria</taxon>
        <taxon>Pseudomonadales</taxon>
        <taxon>Pseudomonadaceae</taxon>
        <taxon>Pseudomonas</taxon>
    </lineage>
</organism>
<sequence length="203" mass="23282">MHRLSHWIAEDSLRSQILTCVAGLHLPDAWVAAGFVRNLVWDRLHEYKTSTPLTDIDVIYFDSACIDPERDAALERQLKACIALPWSVKNQARMHTRNGDLPYHSSLDAMSYWVEVETALAARLLPTGQVEIASPFTQAGLFNLYVTPNPKRCKPEAFRQRQREKGWARQWSKLQFLPAVDMRLNQPDLESDRKNCFSNSNNS</sequence>
<dbReference type="Pfam" id="PF06042">
    <property type="entry name" value="NTP_transf_6"/>
    <property type="match status" value="1"/>
</dbReference>
<dbReference type="RefSeq" id="WP_188866313.1">
    <property type="nucleotide sequence ID" value="NZ_BMNW01000004.1"/>
</dbReference>
<evidence type="ECO:0000313" key="1">
    <source>
        <dbReference type="EMBL" id="GGM11900.1"/>
    </source>
</evidence>
<gene>
    <name evidence="1" type="ORF">GCM10009425_23680</name>
</gene>
<accession>A0ABQ2GTX7</accession>